<dbReference type="Pfam" id="PF02698">
    <property type="entry name" value="DUF218"/>
    <property type="match status" value="1"/>
</dbReference>
<sequence>MRWLAVFALGYAGLCGTLTGLSTALVPACLRVTEPADVAIVLGAALKGDLPTGETLARIDAAIDLHDRGLVSRLHATGSRPDGSIPSAGGLMRAYAILNGVPEGAVTAENASRSTLENALFSRPALPPGETRIVVTNGYHGLRSMLSFAWAGRPASACASQPIARSLTERLRDPLRETAAWAYNLPRAALWSLAWLGGVEQRLGARFLQ</sequence>
<protein>
    <submittedName>
        <fullName evidence="2">YdcF family protein</fullName>
    </submittedName>
</protein>
<keyword evidence="3" id="KW-1185">Reference proteome</keyword>
<dbReference type="InterPro" id="IPR051599">
    <property type="entry name" value="Cell_Envelope_Assoc"/>
</dbReference>
<proteinExistence type="predicted"/>
<reference evidence="2" key="1">
    <citation type="submission" date="2021-04" db="EMBL/GenBank/DDBJ databases">
        <authorList>
            <person name="Yoon J."/>
        </authorList>
    </citation>
    <scope>NUCLEOTIDE SEQUENCE</scope>
    <source>
        <strain evidence="2">KMU-90</strain>
    </source>
</reference>
<dbReference type="InterPro" id="IPR014729">
    <property type="entry name" value="Rossmann-like_a/b/a_fold"/>
</dbReference>
<evidence type="ECO:0000259" key="1">
    <source>
        <dbReference type="Pfam" id="PF02698"/>
    </source>
</evidence>
<dbReference type="PANTHER" id="PTHR30336:SF20">
    <property type="entry name" value="DUF218 DOMAIN-CONTAINING PROTEIN"/>
    <property type="match status" value="1"/>
</dbReference>
<dbReference type="AlphaFoldDB" id="A0A8J8B671"/>
<organism evidence="2 3">
    <name type="scientific">Thetidibacter halocola</name>
    <dbReference type="NCBI Taxonomy" id="2827239"/>
    <lineage>
        <taxon>Bacteria</taxon>
        <taxon>Pseudomonadati</taxon>
        <taxon>Pseudomonadota</taxon>
        <taxon>Alphaproteobacteria</taxon>
        <taxon>Rhodobacterales</taxon>
        <taxon>Roseobacteraceae</taxon>
        <taxon>Thetidibacter</taxon>
    </lineage>
</organism>
<dbReference type="EMBL" id="JAGTUU010000001">
    <property type="protein sequence ID" value="MBS0123017.1"/>
    <property type="molecule type" value="Genomic_DNA"/>
</dbReference>
<dbReference type="GO" id="GO:0005886">
    <property type="term" value="C:plasma membrane"/>
    <property type="evidence" value="ECO:0007669"/>
    <property type="project" value="TreeGrafter"/>
</dbReference>
<evidence type="ECO:0000313" key="3">
    <source>
        <dbReference type="Proteomes" id="UP000681356"/>
    </source>
</evidence>
<dbReference type="CDD" id="cd06259">
    <property type="entry name" value="YdcF-like"/>
    <property type="match status" value="1"/>
</dbReference>
<dbReference type="InterPro" id="IPR003848">
    <property type="entry name" value="DUF218"/>
</dbReference>
<accession>A0A8J8B671</accession>
<feature type="domain" description="DUF218" evidence="1">
    <location>
        <begin position="37"/>
        <end position="166"/>
    </location>
</feature>
<dbReference type="Proteomes" id="UP000681356">
    <property type="component" value="Unassembled WGS sequence"/>
</dbReference>
<dbReference type="Gene3D" id="3.40.50.620">
    <property type="entry name" value="HUPs"/>
    <property type="match status" value="1"/>
</dbReference>
<name>A0A8J8B671_9RHOB</name>
<dbReference type="RefSeq" id="WP_212534981.1">
    <property type="nucleotide sequence ID" value="NZ_JAGTUU010000001.1"/>
</dbReference>
<dbReference type="PANTHER" id="PTHR30336">
    <property type="entry name" value="INNER MEMBRANE PROTEIN, PROBABLE PERMEASE"/>
    <property type="match status" value="1"/>
</dbReference>
<gene>
    <name evidence="2" type="ORF">KB874_02630</name>
</gene>
<comment type="caution">
    <text evidence="2">The sequence shown here is derived from an EMBL/GenBank/DDBJ whole genome shotgun (WGS) entry which is preliminary data.</text>
</comment>
<evidence type="ECO:0000313" key="2">
    <source>
        <dbReference type="EMBL" id="MBS0123017.1"/>
    </source>
</evidence>